<dbReference type="GO" id="GO:0008483">
    <property type="term" value="F:transaminase activity"/>
    <property type="evidence" value="ECO:0007669"/>
    <property type="project" value="UniProtKB-KW"/>
</dbReference>
<keyword evidence="9" id="KW-1185">Reference proteome</keyword>
<evidence type="ECO:0000313" key="8">
    <source>
        <dbReference type="EMBL" id="MEQ2519573.1"/>
    </source>
</evidence>
<protein>
    <recommendedName>
        <fullName evidence="6">Aminotransferase</fullName>
        <ecNumber evidence="6">2.6.1.-</ecNumber>
    </recommendedName>
</protein>
<accession>A0ABV1GCL2</accession>
<reference evidence="8 9" key="1">
    <citation type="submission" date="2024-03" db="EMBL/GenBank/DDBJ databases">
        <title>Human intestinal bacterial collection.</title>
        <authorList>
            <person name="Pauvert C."/>
            <person name="Hitch T.C.A."/>
            <person name="Clavel T."/>
        </authorList>
    </citation>
    <scope>NUCLEOTIDE SEQUENCE [LARGE SCALE GENOMIC DNA]</scope>
    <source>
        <strain evidence="8 9">CLA-JM-H11</strain>
    </source>
</reference>
<dbReference type="InterPro" id="IPR015424">
    <property type="entry name" value="PyrdxlP-dep_Trfase"/>
</dbReference>
<dbReference type="InterPro" id="IPR004839">
    <property type="entry name" value="Aminotransferase_I/II_large"/>
</dbReference>
<name>A0ABV1GCL2_9FIRM</name>
<comment type="caution">
    <text evidence="8">The sequence shown here is derived from an EMBL/GenBank/DDBJ whole genome shotgun (WGS) entry which is preliminary data.</text>
</comment>
<organism evidence="8 9">
    <name type="scientific">Ruthenibacterium intestinale</name>
    <dbReference type="NCBI Taxonomy" id="3133163"/>
    <lineage>
        <taxon>Bacteria</taxon>
        <taxon>Bacillati</taxon>
        <taxon>Bacillota</taxon>
        <taxon>Clostridia</taxon>
        <taxon>Eubacteriales</taxon>
        <taxon>Oscillospiraceae</taxon>
        <taxon>Ruthenibacterium</taxon>
    </lineage>
</organism>
<evidence type="ECO:0000259" key="7">
    <source>
        <dbReference type="Pfam" id="PF00155"/>
    </source>
</evidence>
<dbReference type="SUPFAM" id="SSF53383">
    <property type="entry name" value="PLP-dependent transferases"/>
    <property type="match status" value="1"/>
</dbReference>
<proteinExistence type="inferred from homology"/>
<evidence type="ECO:0000256" key="3">
    <source>
        <dbReference type="ARBA" id="ARBA00022576"/>
    </source>
</evidence>
<evidence type="ECO:0000256" key="1">
    <source>
        <dbReference type="ARBA" id="ARBA00001933"/>
    </source>
</evidence>
<evidence type="ECO:0000256" key="6">
    <source>
        <dbReference type="RuleBase" id="RU000481"/>
    </source>
</evidence>
<dbReference type="InterPro" id="IPR004838">
    <property type="entry name" value="NHTrfase_class1_PyrdxlP-BS"/>
</dbReference>
<keyword evidence="4 6" id="KW-0808">Transferase</keyword>
<evidence type="ECO:0000256" key="5">
    <source>
        <dbReference type="ARBA" id="ARBA00022898"/>
    </source>
</evidence>
<dbReference type="Pfam" id="PF00155">
    <property type="entry name" value="Aminotran_1_2"/>
    <property type="match status" value="1"/>
</dbReference>
<dbReference type="InterPro" id="IPR015422">
    <property type="entry name" value="PyrdxlP-dep_Trfase_small"/>
</dbReference>
<gene>
    <name evidence="8" type="ORF">WMO24_03890</name>
</gene>
<dbReference type="CDD" id="cd00609">
    <property type="entry name" value="AAT_like"/>
    <property type="match status" value="1"/>
</dbReference>
<dbReference type="PANTHER" id="PTHR46383">
    <property type="entry name" value="ASPARTATE AMINOTRANSFERASE"/>
    <property type="match status" value="1"/>
</dbReference>
<comment type="cofactor">
    <cofactor evidence="1 6">
        <name>pyridoxal 5'-phosphate</name>
        <dbReference type="ChEBI" id="CHEBI:597326"/>
    </cofactor>
</comment>
<evidence type="ECO:0000256" key="2">
    <source>
        <dbReference type="ARBA" id="ARBA00007441"/>
    </source>
</evidence>
<evidence type="ECO:0000313" key="9">
    <source>
        <dbReference type="Proteomes" id="UP001477672"/>
    </source>
</evidence>
<keyword evidence="5" id="KW-0663">Pyridoxal phosphate</keyword>
<dbReference type="EMBL" id="JBBMFA010000059">
    <property type="protein sequence ID" value="MEQ2519573.1"/>
    <property type="molecule type" value="Genomic_DNA"/>
</dbReference>
<sequence length="387" mass="42727">MRQFLAKEWQGEETNPLMTVTDKAKLYPDIIDFSIGDPDLPVPAEILEKAGADALAGYTKYSDPWGYPELRDAIVRFYAEDYGVNIGRENVFVTTAGCAAMSLVMEAVLEEGDEVLVFDPYFSAYEQQVRIPGGVPVCVPCTEEECWQPNVQRAEAYVTGRTKALLINTPNNPTGVCYSDETLAALAAFARRHDLLVIADDIYTSFVYGGRFVPIMSLLEMAQRTVTINSFSKNFVMTGLRVGNIVAPAEICRAVKRINDSLIFSAPSYSQRAALYALEKRHEYARQIVPEFEKRMAYGAKRIREIPGFTLSPAAGGIYLFPGIKKTGLTSMEACARILEEAHVLMVPGSAFGDAGEGYLRIACTVGVDKMAEAFDRMAQMPLLQLK</sequence>
<feature type="domain" description="Aminotransferase class I/classII large" evidence="7">
    <location>
        <begin position="29"/>
        <end position="376"/>
    </location>
</feature>
<dbReference type="Proteomes" id="UP001477672">
    <property type="component" value="Unassembled WGS sequence"/>
</dbReference>
<dbReference type="EC" id="2.6.1.-" evidence="6"/>
<comment type="similarity">
    <text evidence="2 6">Belongs to the class-I pyridoxal-phosphate-dependent aminotransferase family.</text>
</comment>
<dbReference type="RefSeq" id="WP_349215006.1">
    <property type="nucleotide sequence ID" value="NZ_JBBMFA010000059.1"/>
</dbReference>
<evidence type="ECO:0000256" key="4">
    <source>
        <dbReference type="ARBA" id="ARBA00022679"/>
    </source>
</evidence>
<dbReference type="Gene3D" id="3.90.1150.10">
    <property type="entry name" value="Aspartate Aminotransferase, domain 1"/>
    <property type="match status" value="1"/>
</dbReference>
<keyword evidence="3 6" id="KW-0032">Aminotransferase</keyword>
<dbReference type="InterPro" id="IPR050596">
    <property type="entry name" value="AspAT/PAT-like"/>
</dbReference>
<dbReference type="Gene3D" id="3.40.640.10">
    <property type="entry name" value="Type I PLP-dependent aspartate aminotransferase-like (Major domain)"/>
    <property type="match status" value="1"/>
</dbReference>
<dbReference type="PROSITE" id="PS00105">
    <property type="entry name" value="AA_TRANSFER_CLASS_1"/>
    <property type="match status" value="1"/>
</dbReference>
<dbReference type="InterPro" id="IPR015421">
    <property type="entry name" value="PyrdxlP-dep_Trfase_major"/>
</dbReference>